<comment type="caution">
    <text evidence="5">The sequence shown here is derived from an EMBL/GenBank/DDBJ whole genome shotgun (WGS) entry which is preliminary data.</text>
</comment>
<dbReference type="SMART" id="SM00322">
    <property type="entry name" value="KH"/>
    <property type="match status" value="1"/>
</dbReference>
<keyword evidence="3" id="KW-1133">Transmembrane helix</keyword>
<dbReference type="InterPro" id="IPR047367">
    <property type="entry name" value="Tudor_AKAP1"/>
</dbReference>
<feature type="compositionally biased region" description="Basic and acidic residues" evidence="2">
    <location>
        <begin position="470"/>
        <end position="489"/>
    </location>
</feature>
<dbReference type="InterPro" id="IPR050621">
    <property type="entry name" value="Tudor_domain_containing"/>
</dbReference>
<protein>
    <recommendedName>
        <fullName evidence="4">Tudor domain-containing protein</fullName>
    </recommendedName>
</protein>
<keyword evidence="1" id="KW-0694">RNA-binding</keyword>
<accession>A0ABP0F9W6</accession>
<dbReference type="EMBL" id="CAWYQH010000035">
    <property type="protein sequence ID" value="CAK8676497.1"/>
    <property type="molecule type" value="Genomic_DNA"/>
</dbReference>
<dbReference type="Proteomes" id="UP001642483">
    <property type="component" value="Unassembled WGS sequence"/>
</dbReference>
<gene>
    <name evidence="5" type="ORF">CVLEPA_LOCUS5963</name>
</gene>
<feature type="compositionally biased region" description="Low complexity" evidence="2">
    <location>
        <begin position="402"/>
        <end position="412"/>
    </location>
</feature>
<evidence type="ECO:0000259" key="4">
    <source>
        <dbReference type="PROSITE" id="PS50304"/>
    </source>
</evidence>
<evidence type="ECO:0000256" key="2">
    <source>
        <dbReference type="SAM" id="MobiDB-lite"/>
    </source>
</evidence>
<feature type="region of interest" description="Disordered" evidence="2">
    <location>
        <begin position="35"/>
        <end position="57"/>
    </location>
</feature>
<feature type="domain" description="Tudor" evidence="4">
    <location>
        <begin position="678"/>
        <end position="736"/>
    </location>
</feature>
<dbReference type="Gene3D" id="3.30.1370.10">
    <property type="entry name" value="K Homology domain, type 1"/>
    <property type="match status" value="1"/>
</dbReference>
<dbReference type="SMART" id="SM00333">
    <property type="entry name" value="TUDOR"/>
    <property type="match status" value="1"/>
</dbReference>
<reference evidence="5 6" key="1">
    <citation type="submission" date="2024-02" db="EMBL/GenBank/DDBJ databases">
        <authorList>
            <person name="Daric V."/>
            <person name="Darras S."/>
        </authorList>
    </citation>
    <scope>NUCLEOTIDE SEQUENCE [LARGE SCALE GENOMIC DNA]</scope>
</reference>
<dbReference type="InterPro" id="IPR002999">
    <property type="entry name" value="Tudor"/>
</dbReference>
<evidence type="ECO:0000256" key="3">
    <source>
        <dbReference type="SAM" id="Phobius"/>
    </source>
</evidence>
<keyword evidence="6" id="KW-1185">Reference proteome</keyword>
<dbReference type="InterPro" id="IPR036612">
    <property type="entry name" value="KH_dom_type_1_sf"/>
</dbReference>
<dbReference type="InterPro" id="IPR004088">
    <property type="entry name" value="KH_dom_type_1"/>
</dbReference>
<feature type="compositionally biased region" description="Polar residues" evidence="2">
    <location>
        <begin position="43"/>
        <end position="53"/>
    </location>
</feature>
<keyword evidence="3" id="KW-0812">Transmembrane</keyword>
<dbReference type="Gene3D" id="2.40.50.90">
    <property type="match status" value="1"/>
</dbReference>
<dbReference type="Gene3D" id="2.30.30.140">
    <property type="match status" value="1"/>
</dbReference>
<name>A0ABP0F9W6_CLALP</name>
<evidence type="ECO:0000256" key="1">
    <source>
        <dbReference type="PROSITE-ProRule" id="PRU00117"/>
    </source>
</evidence>
<dbReference type="PROSITE" id="PS50304">
    <property type="entry name" value="TUDOR"/>
    <property type="match status" value="1"/>
</dbReference>
<dbReference type="InterPro" id="IPR035437">
    <property type="entry name" value="SNase_OB-fold_sf"/>
</dbReference>
<sequence>MKQWQQSHLIITATTIPIALLIGWWVYKKTVRGRKSSHGGPEDSQSQGSSPIDNSKPLRVEKKSLYEDVGCCSDEENIQVGLLAASEMQEEDTLTAERLESEMFEEEEGDADMINRAVSVENNAGKDSEDCVEEDFEEGGDCNANIFKQENVNQNEQTALLDIDQANISNDKIDSTVIQESVESSKTNFTEKFTQVAEAYPVNEVTAYQVICSVVTSSNNEEQSPAETEDEPDLNDVVASESEQLVLIKAAERISSSDIETLNEAKQIPETTDNINFASANELASNKGTPIQEQCETLVHFTCEVTDSDNVKTTVPTMVAPDQSSDGICSLESPLTSDSDDQQHKDTLLSGSCNSLNELSDSKCIKLQKKTSSVNGTNSNGYLLDNEKCDTDEMATDTIINSDVNRNNSNNVGLKLNHTTTNGNGLHHEECHDNTLDNDGTSTNNNEDHEESIHISQTNGWDISEPDTGLDTHEDSANGEDKESSEKKSSGRPKSLPYLSINETSTEDEDDKMQVHVEFPSELVGLLIGKMGRNIKQLKQDSGADVYVHAEPFRDDIQVLQICGTQSEVESCVSRIKRRFNEISLTPYDADKLKYASQENSSVGVDNSASQVLYPVPNISQLRLPDGITVEVIVSAIAAVDCVFLQQYTHPTFHCLDSLERAMALCYAEPSTPGLPNPVQVGLICAAPQQGLWYRAQIVQCFEETEEIQIKFMDYGGYATVAGKCIKQIRADLVTLPFQAVECYLDNIAPPEDNRFCEETVTKIAELLKEGRFQARVTGYRGDGHPRIQLFKCIDNEVIHINQEMATKGLATWIEPAPHHPV</sequence>
<feature type="compositionally biased region" description="Basic and acidic residues" evidence="2">
    <location>
        <begin position="426"/>
        <end position="435"/>
    </location>
</feature>
<dbReference type="Pfam" id="PF00013">
    <property type="entry name" value="KH_1"/>
    <property type="match status" value="1"/>
</dbReference>
<dbReference type="PANTHER" id="PTHR22948:SF65">
    <property type="entry name" value="A-KINASE ANCHORING PROTEIN 1"/>
    <property type="match status" value="1"/>
</dbReference>
<keyword evidence="3" id="KW-0472">Membrane</keyword>
<evidence type="ECO:0000313" key="5">
    <source>
        <dbReference type="EMBL" id="CAK8676497.1"/>
    </source>
</evidence>
<evidence type="ECO:0000313" key="6">
    <source>
        <dbReference type="Proteomes" id="UP001642483"/>
    </source>
</evidence>
<feature type="region of interest" description="Disordered" evidence="2">
    <location>
        <begin position="402"/>
        <end position="512"/>
    </location>
</feature>
<dbReference type="InterPro" id="IPR004087">
    <property type="entry name" value="KH_dom"/>
</dbReference>
<dbReference type="CDD" id="cd20407">
    <property type="entry name" value="Tudor_AKAP1"/>
    <property type="match status" value="1"/>
</dbReference>
<dbReference type="Pfam" id="PF00567">
    <property type="entry name" value="TUDOR"/>
    <property type="match status" value="1"/>
</dbReference>
<dbReference type="PANTHER" id="PTHR22948">
    <property type="entry name" value="TUDOR DOMAIN CONTAINING PROTEIN"/>
    <property type="match status" value="1"/>
</dbReference>
<dbReference type="PROSITE" id="PS50084">
    <property type="entry name" value="KH_TYPE_1"/>
    <property type="match status" value="1"/>
</dbReference>
<dbReference type="SUPFAM" id="SSF63748">
    <property type="entry name" value="Tudor/PWWP/MBT"/>
    <property type="match status" value="1"/>
</dbReference>
<feature type="transmembrane region" description="Helical" evidence="3">
    <location>
        <begin position="7"/>
        <end position="27"/>
    </location>
</feature>
<dbReference type="SUPFAM" id="SSF54791">
    <property type="entry name" value="Eukaryotic type KH-domain (KH-domain type I)"/>
    <property type="match status" value="1"/>
</dbReference>
<proteinExistence type="predicted"/>
<organism evidence="5 6">
    <name type="scientific">Clavelina lepadiformis</name>
    <name type="common">Light-bulb sea squirt</name>
    <name type="synonym">Ascidia lepadiformis</name>
    <dbReference type="NCBI Taxonomy" id="159417"/>
    <lineage>
        <taxon>Eukaryota</taxon>
        <taxon>Metazoa</taxon>
        <taxon>Chordata</taxon>
        <taxon>Tunicata</taxon>
        <taxon>Ascidiacea</taxon>
        <taxon>Aplousobranchia</taxon>
        <taxon>Clavelinidae</taxon>
        <taxon>Clavelina</taxon>
    </lineage>
</organism>